<proteinExistence type="inferred from homology"/>
<evidence type="ECO:0000256" key="2">
    <source>
        <dbReference type="ARBA" id="ARBA00001946"/>
    </source>
</evidence>
<evidence type="ECO:0000256" key="1">
    <source>
        <dbReference type="ARBA" id="ARBA00001936"/>
    </source>
</evidence>
<evidence type="ECO:0000313" key="10">
    <source>
        <dbReference type="EMBL" id="KAE8719252.1"/>
    </source>
</evidence>
<accession>A0A6A3BW92</accession>
<dbReference type="GO" id="GO:0005634">
    <property type="term" value="C:nucleus"/>
    <property type="evidence" value="ECO:0007669"/>
    <property type="project" value="TreeGrafter"/>
</dbReference>
<dbReference type="FunFam" id="3.90.79.10:FF:000022">
    <property type="entry name" value="Nudix hydrolase 17, mitochondrial"/>
    <property type="match status" value="1"/>
</dbReference>
<evidence type="ECO:0000256" key="7">
    <source>
        <dbReference type="ARBA" id="ARBA00023211"/>
    </source>
</evidence>
<feature type="region of interest" description="Disordered" evidence="8">
    <location>
        <begin position="454"/>
        <end position="511"/>
    </location>
</feature>
<dbReference type="InterPro" id="IPR000086">
    <property type="entry name" value="NUDIX_hydrolase_dom"/>
</dbReference>
<evidence type="ECO:0000313" key="11">
    <source>
        <dbReference type="Proteomes" id="UP000436088"/>
    </source>
</evidence>
<dbReference type="InterPro" id="IPR047198">
    <property type="entry name" value="DDP-like_NUDIX"/>
</dbReference>
<keyword evidence="11" id="KW-1185">Reference proteome</keyword>
<comment type="caution">
    <text evidence="10">The sequence shown here is derived from an EMBL/GenBank/DDBJ whole genome shotgun (WGS) entry which is preliminary data.</text>
</comment>
<dbReference type="CDD" id="cd04666">
    <property type="entry name" value="NUDIX_DIPP2_like_Nudt4"/>
    <property type="match status" value="1"/>
</dbReference>
<gene>
    <name evidence="10" type="ORF">F3Y22_tig00109972pilonHSYRG00332</name>
</gene>
<feature type="compositionally biased region" description="Basic and acidic residues" evidence="8">
    <location>
        <begin position="473"/>
        <end position="502"/>
    </location>
</feature>
<comment type="cofactor">
    <cofactor evidence="2">
        <name>Mg(2+)</name>
        <dbReference type="ChEBI" id="CHEBI:18420"/>
    </cofactor>
</comment>
<comment type="similarity">
    <text evidence="3">Belongs to the Nudix hydrolase family.</text>
</comment>
<keyword evidence="7" id="KW-0464">Manganese</keyword>
<keyword evidence="5 10" id="KW-0378">Hydrolase</keyword>
<dbReference type="Gene3D" id="3.90.79.10">
    <property type="entry name" value="Nucleoside Triphosphate Pyrophosphohydrolase"/>
    <property type="match status" value="1"/>
</dbReference>
<dbReference type="GO" id="GO:0005737">
    <property type="term" value="C:cytoplasm"/>
    <property type="evidence" value="ECO:0007669"/>
    <property type="project" value="TreeGrafter"/>
</dbReference>
<keyword evidence="6" id="KW-0460">Magnesium</keyword>
<dbReference type="GO" id="GO:0046872">
    <property type="term" value="F:metal ion binding"/>
    <property type="evidence" value="ECO:0007669"/>
    <property type="project" value="UniProtKB-KW"/>
</dbReference>
<dbReference type="PANTHER" id="PTHR12629">
    <property type="entry name" value="DIPHOSPHOINOSITOL POLYPHOSPHATE PHOSPHOHYDROLASE"/>
    <property type="match status" value="1"/>
</dbReference>
<evidence type="ECO:0000259" key="9">
    <source>
        <dbReference type="PROSITE" id="PS51462"/>
    </source>
</evidence>
<reference evidence="10" key="1">
    <citation type="submission" date="2019-09" db="EMBL/GenBank/DDBJ databases">
        <title>Draft genome information of white flower Hibiscus syriacus.</title>
        <authorList>
            <person name="Kim Y.-M."/>
        </authorList>
    </citation>
    <scope>NUCLEOTIDE SEQUENCE [LARGE SCALE GENOMIC DNA]</scope>
    <source>
        <strain evidence="10">YM2019G1</strain>
    </source>
</reference>
<dbReference type="GO" id="GO:0016462">
    <property type="term" value="F:pyrophosphatase activity"/>
    <property type="evidence" value="ECO:0007669"/>
    <property type="project" value="InterPro"/>
</dbReference>
<evidence type="ECO:0000256" key="5">
    <source>
        <dbReference type="ARBA" id="ARBA00022801"/>
    </source>
</evidence>
<keyword evidence="4" id="KW-0479">Metal-binding</keyword>
<dbReference type="SUPFAM" id="SSF55811">
    <property type="entry name" value="Nudix"/>
    <property type="match status" value="1"/>
</dbReference>
<sequence>MACLVSRTGRDLQRYDNLGRRQVVGCIPYRFKCSNDGTVTDELEVLLISSQKGQKMMFPKGGWELDESREDAALRESVEEAGVIGNVELELGKWYFLSKSHGTFYEGHMFPLLVKEELDFWPEKNLRRRTWMNVKEARDVCQHWWMKEALDIFGQGDRGSMVDVFSFLHEPCSLCLLSDGNPFENGELGSKEANSIRTACLNFARNRFSLIRYFSRKDIQVIVGCGCPNLDRKVVNSGKRLRAHVGIVEGNVCSSCNLRGNCDRAYVKASEDEVGRTVDVMRILLTYGLDSVTGSVDNKPCQNKLVKESVRRQLKEMVGYGREDQRADMPNAAPSRAGSSRHDYSSTQGHIKVPMKPDDWLCPKFDFLNFAINIKCLRCDGFFEERLRQLREDHDHLPLKKGDWICNRIQDVCNAKRNLRSDISILGNGNRNHDCLDSGTENSKFFDLPITRSKPTVPLETDRKRKSTSEMSETDKNPTRIMQNDESKCSNSRRRSELLKSSDDEEMDGWF</sequence>
<comment type="cofactor">
    <cofactor evidence="1">
        <name>Mn(2+)</name>
        <dbReference type="ChEBI" id="CHEBI:29035"/>
    </cofactor>
</comment>
<organism evidence="10 11">
    <name type="scientific">Hibiscus syriacus</name>
    <name type="common">Rose of Sharon</name>
    <dbReference type="NCBI Taxonomy" id="106335"/>
    <lineage>
        <taxon>Eukaryota</taxon>
        <taxon>Viridiplantae</taxon>
        <taxon>Streptophyta</taxon>
        <taxon>Embryophyta</taxon>
        <taxon>Tracheophyta</taxon>
        <taxon>Spermatophyta</taxon>
        <taxon>Magnoliopsida</taxon>
        <taxon>eudicotyledons</taxon>
        <taxon>Gunneridae</taxon>
        <taxon>Pentapetalae</taxon>
        <taxon>rosids</taxon>
        <taxon>malvids</taxon>
        <taxon>Malvales</taxon>
        <taxon>Malvaceae</taxon>
        <taxon>Malvoideae</taxon>
        <taxon>Hibiscus</taxon>
    </lineage>
</organism>
<dbReference type="PANTHER" id="PTHR12629:SF62">
    <property type="entry name" value="NUDIX HYDROLASE 17, MITOCHONDRIAL"/>
    <property type="match status" value="1"/>
</dbReference>
<evidence type="ECO:0000256" key="3">
    <source>
        <dbReference type="ARBA" id="ARBA00005582"/>
    </source>
</evidence>
<dbReference type="Pfam" id="PF00293">
    <property type="entry name" value="NUDIX"/>
    <property type="match status" value="1"/>
</dbReference>
<name>A0A6A3BW92_HIBSY</name>
<feature type="domain" description="Nudix hydrolase" evidence="9">
    <location>
        <begin position="19"/>
        <end position="154"/>
    </location>
</feature>
<feature type="region of interest" description="Disordered" evidence="8">
    <location>
        <begin position="321"/>
        <end position="348"/>
    </location>
</feature>
<dbReference type="Gene3D" id="4.10.1060.10">
    <property type="entry name" value="Zinc finger, RanBP2-type"/>
    <property type="match status" value="1"/>
</dbReference>
<dbReference type="AlphaFoldDB" id="A0A6A3BW92"/>
<dbReference type="Proteomes" id="UP000436088">
    <property type="component" value="Unassembled WGS sequence"/>
</dbReference>
<evidence type="ECO:0000256" key="4">
    <source>
        <dbReference type="ARBA" id="ARBA00022723"/>
    </source>
</evidence>
<protein>
    <submittedName>
        <fullName evidence="10">Nudix hydrolase 18</fullName>
    </submittedName>
</protein>
<dbReference type="EMBL" id="VEPZ02000792">
    <property type="protein sequence ID" value="KAE8719252.1"/>
    <property type="molecule type" value="Genomic_DNA"/>
</dbReference>
<dbReference type="PROSITE" id="PS00893">
    <property type="entry name" value="NUDIX_BOX"/>
    <property type="match status" value="1"/>
</dbReference>
<dbReference type="PROSITE" id="PS51462">
    <property type="entry name" value="NUDIX"/>
    <property type="match status" value="1"/>
</dbReference>
<evidence type="ECO:0000256" key="8">
    <source>
        <dbReference type="SAM" id="MobiDB-lite"/>
    </source>
</evidence>
<evidence type="ECO:0000256" key="6">
    <source>
        <dbReference type="ARBA" id="ARBA00022842"/>
    </source>
</evidence>
<dbReference type="InterPro" id="IPR020084">
    <property type="entry name" value="NUDIX_hydrolase_CS"/>
</dbReference>
<dbReference type="InterPro" id="IPR015797">
    <property type="entry name" value="NUDIX_hydrolase-like_dom_sf"/>
</dbReference>